<feature type="transmembrane region" description="Helical" evidence="7">
    <location>
        <begin position="20"/>
        <end position="37"/>
    </location>
</feature>
<dbReference type="EMBL" id="AP018738">
    <property type="protein sequence ID" value="BBE52249.1"/>
    <property type="molecule type" value="Genomic_DNA"/>
</dbReference>
<dbReference type="InterPro" id="IPR055342">
    <property type="entry name" value="MreC_beta-barrel_core"/>
</dbReference>
<feature type="domain" description="Rod shape-determining protein MreC beta-barrel core" evidence="8">
    <location>
        <begin position="128"/>
        <end position="274"/>
    </location>
</feature>
<dbReference type="GO" id="GO:0005886">
    <property type="term" value="C:plasma membrane"/>
    <property type="evidence" value="ECO:0007669"/>
    <property type="project" value="TreeGrafter"/>
</dbReference>
<comment type="similarity">
    <text evidence="1 5">Belongs to the MreC family.</text>
</comment>
<comment type="function">
    <text evidence="5">Involved in formation and maintenance of cell shape.</text>
</comment>
<evidence type="ECO:0000256" key="2">
    <source>
        <dbReference type="ARBA" id="ARBA00013855"/>
    </source>
</evidence>
<dbReference type="OrthoDB" id="9808025at2"/>
<name>A0A2Z6GFQ7_9PROT</name>
<dbReference type="STRING" id="1188319.OYT1_02181"/>
<gene>
    <name evidence="9" type="ORF">OYT1_ch2743</name>
</gene>
<keyword evidence="10" id="KW-1185">Reference proteome</keyword>
<evidence type="ECO:0000259" key="8">
    <source>
        <dbReference type="Pfam" id="PF04085"/>
    </source>
</evidence>
<evidence type="ECO:0000256" key="7">
    <source>
        <dbReference type="SAM" id="Phobius"/>
    </source>
</evidence>
<evidence type="ECO:0000313" key="9">
    <source>
        <dbReference type="EMBL" id="BBE52249.1"/>
    </source>
</evidence>
<dbReference type="PIRSF" id="PIRSF038471">
    <property type="entry name" value="MreC"/>
    <property type="match status" value="1"/>
</dbReference>
<organism evidence="9 10">
    <name type="scientific">Ferriphaselus amnicola</name>
    <dbReference type="NCBI Taxonomy" id="1188319"/>
    <lineage>
        <taxon>Bacteria</taxon>
        <taxon>Pseudomonadati</taxon>
        <taxon>Pseudomonadota</taxon>
        <taxon>Betaproteobacteria</taxon>
        <taxon>Nitrosomonadales</taxon>
        <taxon>Gallionellaceae</taxon>
        <taxon>Ferriphaselus</taxon>
    </lineage>
</organism>
<evidence type="ECO:0000256" key="5">
    <source>
        <dbReference type="PIRNR" id="PIRNR038471"/>
    </source>
</evidence>
<sequence>MDNAQPVRFFKRGYPPFVRFAFFALLSLVLLVVDVRFRTLDTVRYGLSLLVQPVQRVLSLPFASLHDAREYFYTQSSLIRHSEELQRLHDNDRVQLMQLQAIEAENQQLRKLLEIKNHVEFRSQLAEIIYDEKDVFRRRIFLDKGTQADVQAGQVVMDDNGIVGQVTRVYPLMSEVTLVTDKDQAVPVEVLRNGLRTVLFGFGDINHLAVRYTPVSADIQENDLLMTSGIDGTYPPGLPVARVTKIERDATYPFARILCTPVAGVDQHRQLLILSGQAKLPPAPEPASDEPALGKRKVKKP</sequence>
<evidence type="ECO:0000313" key="10">
    <source>
        <dbReference type="Proteomes" id="UP000033070"/>
    </source>
</evidence>
<dbReference type="InterPro" id="IPR007221">
    <property type="entry name" value="MreC"/>
</dbReference>
<accession>A0A2Z6GFQ7</accession>
<keyword evidence="7" id="KW-0812">Transmembrane</keyword>
<evidence type="ECO:0000256" key="3">
    <source>
        <dbReference type="ARBA" id="ARBA00022960"/>
    </source>
</evidence>
<dbReference type="Gene3D" id="2.40.10.350">
    <property type="entry name" value="Rod shape-determining protein MreC, domain 2"/>
    <property type="match status" value="1"/>
</dbReference>
<dbReference type="InterPro" id="IPR042175">
    <property type="entry name" value="Cell/Rod_MreC_2"/>
</dbReference>
<keyword evidence="3 5" id="KW-0133">Cell shape</keyword>
<dbReference type="PANTHER" id="PTHR34138:SF1">
    <property type="entry name" value="CELL SHAPE-DETERMINING PROTEIN MREC"/>
    <property type="match status" value="1"/>
</dbReference>
<evidence type="ECO:0000256" key="6">
    <source>
        <dbReference type="SAM" id="MobiDB-lite"/>
    </source>
</evidence>
<dbReference type="GO" id="GO:0008360">
    <property type="term" value="P:regulation of cell shape"/>
    <property type="evidence" value="ECO:0007669"/>
    <property type="project" value="UniProtKB-KW"/>
</dbReference>
<feature type="region of interest" description="Disordered" evidence="6">
    <location>
        <begin position="277"/>
        <end position="301"/>
    </location>
</feature>
<keyword evidence="7" id="KW-1133">Transmembrane helix</keyword>
<evidence type="ECO:0000256" key="1">
    <source>
        <dbReference type="ARBA" id="ARBA00009369"/>
    </source>
</evidence>
<dbReference type="Pfam" id="PF04085">
    <property type="entry name" value="MreC"/>
    <property type="match status" value="1"/>
</dbReference>
<dbReference type="Gene3D" id="2.40.10.340">
    <property type="entry name" value="Rod shape-determining protein MreC, domain 1"/>
    <property type="match status" value="1"/>
</dbReference>
<protein>
    <recommendedName>
        <fullName evidence="2 5">Cell shape-determining protein MreC</fullName>
    </recommendedName>
    <alternativeName>
        <fullName evidence="4 5">Cell shape protein MreC</fullName>
    </alternativeName>
</protein>
<keyword evidence="7" id="KW-0472">Membrane</keyword>
<dbReference type="InterPro" id="IPR042177">
    <property type="entry name" value="Cell/Rod_1"/>
</dbReference>
<evidence type="ECO:0000256" key="4">
    <source>
        <dbReference type="ARBA" id="ARBA00032089"/>
    </source>
</evidence>
<dbReference type="PANTHER" id="PTHR34138">
    <property type="entry name" value="CELL SHAPE-DETERMINING PROTEIN MREC"/>
    <property type="match status" value="1"/>
</dbReference>
<dbReference type="AlphaFoldDB" id="A0A2Z6GFQ7"/>
<proteinExistence type="inferred from homology"/>
<dbReference type="NCBIfam" id="TIGR00219">
    <property type="entry name" value="mreC"/>
    <property type="match status" value="1"/>
</dbReference>
<dbReference type="KEGG" id="fam:OYT1_ch2743"/>
<reference evidence="9 10" key="1">
    <citation type="submission" date="2018-06" db="EMBL/GenBank/DDBJ databases">
        <title>OYT1 Genome Sequencing.</title>
        <authorList>
            <person name="Kato S."/>
            <person name="Itoh T."/>
            <person name="Ohkuma M."/>
        </authorList>
    </citation>
    <scope>NUCLEOTIDE SEQUENCE [LARGE SCALE GENOMIC DNA]</scope>
    <source>
        <strain evidence="9 10">OYT1</strain>
    </source>
</reference>
<dbReference type="RefSeq" id="WP_062627286.1">
    <property type="nucleotide sequence ID" value="NZ_AP018738.1"/>
</dbReference>
<dbReference type="Proteomes" id="UP000033070">
    <property type="component" value="Chromosome"/>
</dbReference>